<gene>
    <name evidence="2" type="ORF">SAMN05421867_110124</name>
</gene>
<evidence type="ECO:0000313" key="3">
    <source>
        <dbReference type="Proteomes" id="UP000199012"/>
    </source>
</evidence>
<feature type="region of interest" description="Disordered" evidence="1">
    <location>
        <begin position="126"/>
        <end position="161"/>
    </location>
</feature>
<protein>
    <submittedName>
        <fullName evidence="2">Uncharacterized protein</fullName>
    </submittedName>
</protein>
<keyword evidence="3" id="KW-1185">Reference proteome</keyword>
<dbReference type="RefSeq" id="WP_090033411.1">
    <property type="nucleotide sequence ID" value="NZ_BONM01000046.1"/>
</dbReference>
<evidence type="ECO:0000313" key="2">
    <source>
        <dbReference type="EMBL" id="SFB23236.1"/>
    </source>
</evidence>
<feature type="compositionally biased region" description="Pro residues" evidence="1">
    <location>
        <begin position="146"/>
        <end position="161"/>
    </location>
</feature>
<accession>A0A1I0ZDN8</accession>
<name>A0A1I0ZDN8_9CELL</name>
<reference evidence="2 3" key="1">
    <citation type="submission" date="2016-10" db="EMBL/GenBank/DDBJ databases">
        <authorList>
            <person name="de Groot N.N."/>
        </authorList>
    </citation>
    <scope>NUCLEOTIDE SEQUENCE [LARGE SCALE GENOMIC DNA]</scope>
    <source>
        <strain evidence="2 3">CGMCC 4.6945</strain>
    </source>
</reference>
<organism evidence="2 3">
    <name type="scientific">Cellulomonas marina</name>
    <dbReference type="NCBI Taxonomy" id="988821"/>
    <lineage>
        <taxon>Bacteria</taxon>
        <taxon>Bacillati</taxon>
        <taxon>Actinomycetota</taxon>
        <taxon>Actinomycetes</taxon>
        <taxon>Micrococcales</taxon>
        <taxon>Cellulomonadaceae</taxon>
        <taxon>Cellulomonas</taxon>
    </lineage>
</organism>
<feature type="region of interest" description="Disordered" evidence="1">
    <location>
        <begin position="1"/>
        <end position="33"/>
    </location>
</feature>
<dbReference type="OrthoDB" id="4964778at2"/>
<evidence type="ECO:0000256" key="1">
    <source>
        <dbReference type="SAM" id="MobiDB-lite"/>
    </source>
</evidence>
<dbReference type="EMBL" id="FOKA01000010">
    <property type="protein sequence ID" value="SFB23236.1"/>
    <property type="molecule type" value="Genomic_DNA"/>
</dbReference>
<dbReference type="AlphaFoldDB" id="A0A1I0ZDN8"/>
<sequence>MPDDPEGPRSDAPAPGPGHFAPVRYPAPDWTGRGTVTRVLPSATGSREPVGWLVRQGDALAWLPLVRPEQEGYPVKRFIDDMLRSGARQSRPARAEWDHVLTFVLHDAPRERELSEVLDEVRAARAAAAPPPITSLPWSTRGHLAPPSPRPSPTDDPPPTA</sequence>
<proteinExistence type="predicted"/>
<dbReference type="Proteomes" id="UP000199012">
    <property type="component" value="Unassembled WGS sequence"/>
</dbReference>